<sequence>MTGPGSARPPRAWEGDMGKASRKKRKQRAQGAARAVSAEAAAGDGPQALGDAALGRLLRSNEPGKLSLAGAYAFGYGALGIAQQEGTTPYWYQEMDPLDTLFLGTVWPKSFSDEFEFANARDAWLRLLRGTVHGKGILRFFREAVAASEDLGLPVDDGRLMLALIGRLETAGLDQRRLPRRLLPGPALQDCRAVFGPSPDLPLPDPPVDAKQRVKRFWKGRDDKRWADDTPQAVLRDGLHRFHDDELPVREESGLLLAALYAALLTKPGELLEDMGEHASAWASSLDEASPLVPVLDILIVAPELEMSVSETLGRLFAVPAFTEPIPSEALLWTSSPGLALPRLAFELGIPQVSALDGVITPDLLDWVGMRTRMHLSAVARGQSDDLEDTESADGSDSTPQESDDRWAKRREAVRDTVREKIRKKSGGATPSLRRFDRPVERIWNADGSSVVRISTDSPHGQELKEALAGQRVAFREKFGRDPGPGDPLFFDPDADEPTRLTWEYIDNMLLDMTERAAEMGIEPAFLHAWRELGYVVTEQNRSTFTTAEVLAFSRAVARHWQAGK</sequence>
<reference evidence="2 3" key="1">
    <citation type="submission" date="2022-10" db="EMBL/GenBank/DDBJ databases">
        <title>Draft genome sequence of Streptomyces sp. YSPA8.</title>
        <authorList>
            <person name="Moriuchi R."/>
            <person name="Dohra H."/>
            <person name="Yamamura H."/>
            <person name="Kodani S."/>
        </authorList>
    </citation>
    <scope>NUCLEOTIDE SEQUENCE [LARGE SCALE GENOMIC DNA]</scope>
    <source>
        <strain evidence="2 3">YSPA8</strain>
    </source>
</reference>
<protein>
    <submittedName>
        <fullName evidence="2">Uncharacterized protein</fullName>
    </submittedName>
</protein>
<name>A0ABQ5P402_9ACTN</name>
<feature type="region of interest" description="Disordered" evidence="1">
    <location>
        <begin position="380"/>
        <end position="408"/>
    </location>
</feature>
<evidence type="ECO:0000313" key="2">
    <source>
        <dbReference type="EMBL" id="GLF97178.1"/>
    </source>
</evidence>
<dbReference type="Proteomes" id="UP001291653">
    <property type="component" value="Unassembled WGS sequence"/>
</dbReference>
<feature type="compositionally biased region" description="Low complexity" evidence="1">
    <location>
        <begin position="29"/>
        <end position="41"/>
    </location>
</feature>
<proteinExistence type="predicted"/>
<gene>
    <name evidence="2" type="ORF">SYYSPA8_22795</name>
</gene>
<dbReference type="EMBL" id="BSBI01000010">
    <property type="protein sequence ID" value="GLF97178.1"/>
    <property type="molecule type" value="Genomic_DNA"/>
</dbReference>
<accession>A0ABQ5P402</accession>
<evidence type="ECO:0000256" key="1">
    <source>
        <dbReference type="SAM" id="MobiDB-lite"/>
    </source>
</evidence>
<evidence type="ECO:0000313" key="3">
    <source>
        <dbReference type="Proteomes" id="UP001291653"/>
    </source>
</evidence>
<feature type="compositionally biased region" description="Acidic residues" evidence="1">
    <location>
        <begin position="385"/>
        <end position="394"/>
    </location>
</feature>
<keyword evidence="3" id="KW-1185">Reference proteome</keyword>
<feature type="region of interest" description="Disordered" evidence="1">
    <location>
        <begin position="1"/>
        <end position="41"/>
    </location>
</feature>
<comment type="caution">
    <text evidence="2">The sequence shown here is derived from an EMBL/GenBank/DDBJ whole genome shotgun (WGS) entry which is preliminary data.</text>
</comment>
<dbReference type="RefSeq" id="WP_323449192.1">
    <property type="nucleotide sequence ID" value="NZ_BSBI01000010.1"/>
</dbReference>
<organism evidence="2 3">
    <name type="scientific">Streptomyces yaizuensis</name>
    <dbReference type="NCBI Taxonomy" id="2989713"/>
    <lineage>
        <taxon>Bacteria</taxon>
        <taxon>Bacillati</taxon>
        <taxon>Actinomycetota</taxon>
        <taxon>Actinomycetes</taxon>
        <taxon>Kitasatosporales</taxon>
        <taxon>Streptomycetaceae</taxon>
        <taxon>Streptomyces</taxon>
    </lineage>
</organism>